<evidence type="ECO:0000313" key="8">
    <source>
        <dbReference type="Proteomes" id="UP000019754"/>
    </source>
</evidence>
<keyword evidence="3" id="KW-1133">Transmembrane helix</keyword>
<feature type="compositionally biased region" description="Low complexity" evidence="5">
    <location>
        <begin position="1"/>
        <end position="24"/>
    </location>
</feature>
<keyword evidence="2" id="KW-0812">Transmembrane</keyword>
<dbReference type="EMBL" id="AORC01000002">
    <property type="protein sequence ID" value="EYT50919.1"/>
    <property type="molecule type" value="Genomic_DNA"/>
</dbReference>
<keyword evidence="4" id="KW-0472">Membrane</keyword>
<feature type="domain" description="Integral membrane bound transporter" evidence="6">
    <location>
        <begin position="64"/>
        <end position="187"/>
    </location>
</feature>
<dbReference type="InterPro" id="IPR049453">
    <property type="entry name" value="Memb_transporter_dom"/>
</dbReference>
<evidence type="ECO:0000313" key="7">
    <source>
        <dbReference type="EMBL" id="EYT50919.1"/>
    </source>
</evidence>
<sequence length="447" mass="48000">MNPTAPAPSSRPSTPSPRGSGATGHRTSRTELLRMALEKRLTAGASRGRRDALSIGRAAVAASLAYLVSHVLWGHEFPFFSSIVAFIIIGFGTETKIRKVIEMSAGVMIGVLLGELARSTIGSGTWQIAVVILGAGTLARLLDSGNLFGFQVTIQSLLVMIMPITPGMTPGGRVVDALTGVTVAILIHLLTSGDPRRVQRKAATRFFRELEDTMVSLALAARSGDVSVAQAALKSVRDSSQSFTDEWKLANEAANEMATYSPTAHRHAAGVERLQHLLIGSDRAMRNLRVIARREVEFLTAVESDAHSTLADALLACRDAITELRAAVGHDDVDFTAARRALRLFGSYLTPELLLKNDQGVRPGRAGHFEGVTLVIQLRSLAIDLLQATGLDAKDAKRFLPSLLIAADGESIGPRPLTREMKAVEPPATTEALELLITDRSDPARRR</sequence>
<comment type="caution">
    <text evidence="7">The sequence shown here is derived from an EMBL/GenBank/DDBJ whole genome shotgun (WGS) entry which is preliminary data.</text>
</comment>
<feature type="region of interest" description="Disordered" evidence="5">
    <location>
        <begin position="1"/>
        <end position="29"/>
    </location>
</feature>
<dbReference type="RefSeq" id="WP_017824333.1">
    <property type="nucleotide sequence ID" value="NZ_KB403091.1"/>
</dbReference>
<comment type="subcellular location">
    <subcellularLocation>
        <location evidence="1">Membrane</location>
        <topology evidence="1">Multi-pass membrane protein</topology>
    </subcellularLocation>
</comment>
<proteinExistence type="predicted"/>
<dbReference type="Pfam" id="PF13515">
    <property type="entry name" value="FUSC_2"/>
    <property type="match status" value="1"/>
</dbReference>
<dbReference type="HOGENOM" id="CLU_046662_1_0_11"/>
<reference evidence="7 8" key="1">
    <citation type="journal article" date="2013" name="Genome Announc.">
        <title>Draft genome sequence of an Actinobacterium, Brachybacterium muris strain UCD-AY4.</title>
        <authorList>
            <person name="Lo J.R."/>
            <person name="Lang J.M."/>
            <person name="Darling A.E."/>
            <person name="Eisen J.A."/>
            <person name="Coil D.A."/>
        </authorList>
    </citation>
    <scope>NUCLEOTIDE SEQUENCE [LARGE SCALE GENOMIC DNA]</scope>
    <source>
        <strain evidence="7 8">UCD-AY4</strain>
    </source>
</reference>
<dbReference type="Proteomes" id="UP000019754">
    <property type="component" value="Unassembled WGS sequence"/>
</dbReference>
<dbReference type="STRING" id="1249481.D641_0100075"/>
<gene>
    <name evidence="7" type="ORF">D641_0100075</name>
</gene>
<evidence type="ECO:0000256" key="5">
    <source>
        <dbReference type="SAM" id="MobiDB-lite"/>
    </source>
</evidence>
<evidence type="ECO:0000256" key="1">
    <source>
        <dbReference type="ARBA" id="ARBA00004141"/>
    </source>
</evidence>
<dbReference type="AlphaFoldDB" id="A0A022KYL4"/>
<evidence type="ECO:0000256" key="2">
    <source>
        <dbReference type="ARBA" id="ARBA00022692"/>
    </source>
</evidence>
<evidence type="ECO:0000259" key="6">
    <source>
        <dbReference type="Pfam" id="PF13515"/>
    </source>
</evidence>
<keyword evidence="8" id="KW-1185">Reference proteome</keyword>
<accession>A0A022KYL4</accession>
<name>A0A022KYL4_9MICO</name>
<dbReference type="OrthoDB" id="5198202at2"/>
<evidence type="ECO:0000256" key="4">
    <source>
        <dbReference type="ARBA" id="ARBA00023136"/>
    </source>
</evidence>
<dbReference type="GO" id="GO:0016020">
    <property type="term" value="C:membrane"/>
    <property type="evidence" value="ECO:0007669"/>
    <property type="project" value="UniProtKB-SubCell"/>
</dbReference>
<evidence type="ECO:0000256" key="3">
    <source>
        <dbReference type="ARBA" id="ARBA00022989"/>
    </source>
</evidence>
<protein>
    <recommendedName>
        <fullName evidence="6">Integral membrane bound transporter domain-containing protein</fullName>
    </recommendedName>
</protein>
<organism evidence="7 8">
    <name type="scientific">Brachybacterium muris UCD-AY4</name>
    <dbReference type="NCBI Taxonomy" id="1249481"/>
    <lineage>
        <taxon>Bacteria</taxon>
        <taxon>Bacillati</taxon>
        <taxon>Actinomycetota</taxon>
        <taxon>Actinomycetes</taxon>
        <taxon>Micrococcales</taxon>
        <taxon>Dermabacteraceae</taxon>
        <taxon>Brachybacterium</taxon>
    </lineage>
</organism>